<name>A0ACC2HY00_9PLEO</name>
<evidence type="ECO:0000313" key="2">
    <source>
        <dbReference type="Proteomes" id="UP001153331"/>
    </source>
</evidence>
<evidence type="ECO:0000313" key="1">
    <source>
        <dbReference type="EMBL" id="KAJ8107974.1"/>
    </source>
</evidence>
<organism evidence="1 2">
    <name type="scientific">Boeremia exigua</name>
    <dbReference type="NCBI Taxonomy" id="749465"/>
    <lineage>
        <taxon>Eukaryota</taxon>
        <taxon>Fungi</taxon>
        <taxon>Dikarya</taxon>
        <taxon>Ascomycota</taxon>
        <taxon>Pezizomycotina</taxon>
        <taxon>Dothideomycetes</taxon>
        <taxon>Pleosporomycetidae</taxon>
        <taxon>Pleosporales</taxon>
        <taxon>Pleosporineae</taxon>
        <taxon>Didymellaceae</taxon>
        <taxon>Boeremia</taxon>
    </lineage>
</organism>
<gene>
    <name evidence="1" type="ORF">OPT61_g8498</name>
</gene>
<comment type="caution">
    <text evidence="1">The sequence shown here is derived from an EMBL/GenBank/DDBJ whole genome shotgun (WGS) entry which is preliminary data.</text>
</comment>
<proteinExistence type="predicted"/>
<keyword evidence="2" id="KW-1185">Reference proteome</keyword>
<accession>A0ACC2HY00</accession>
<reference evidence="1" key="1">
    <citation type="submission" date="2022-11" db="EMBL/GenBank/DDBJ databases">
        <title>Genome Sequence of Boeremia exigua.</title>
        <authorList>
            <person name="Buettner E."/>
        </authorList>
    </citation>
    <scope>NUCLEOTIDE SEQUENCE</scope>
    <source>
        <strain evidence="1">CU02</strain>
    </source>
</reference>
<dbReference type="EMBL" id="JAPHNI010000826">
    <property type="protein sequence ID" value="KAJ8107974.1"/>
    <property type="molecule type" value="Genomic_DNA"/>
</dbReference>
<dbReference type="Proteomes" id="UP001153331">
    <property type="component" value="Unassembled WGS sequence"/>
</dbReference>
<sequence length="701" mass="78564">MQLPDCAHAALCPIALSPVKLCPCPLPLTCDLTTPDPHQRSPGPLLSPRTTPPVCIDLHRLALRCPASPERASKPAGLIAAMDVDGPSFPHLLPSLLTNISEADFVSFDLELSGIPSRLPKTQPRRAGRLTLEDRYAETKEGANRYQILQIGLTCAKFDYIANKYVLRPYNINLSPLLDERLDFEREISFQSGACSFLLNCGFDLGAPFARGVQYLSREEAERAKRLAYDRIDKKNPIEDLQLKDTDTESLDFVSRCREAITKWQKTPSTNLEITSSTGLPNVCATYTISRFEKRLVHQLVRAEFPDAVAIGRQNCIRILPFDPVREADNTRRIKNRVKEQTLRQTGFRWIFEALVGGEIDLDLLHIVGTHGANDQRDRFDRALARLKKKRPVLVGHNMFTDIVYLYRTFVGPLPDTLADFNASLHELYPKIVDTKFLATHAEGDLNASPTLEDIAKSVQEQPLPIITTHENHGKYNETEAFHEAGFDSLLTATIMLRLAAKLNSERSEHTPLQPTDEAALPASKPVLGRQGSAGGIKLTTESKGDFVADGREKVQHSVAIPPVEPDFIASGRKARKAKRKNKKAAKEEVVAHRFATKTVFEQLQELDIQDVEDTSEEDELSHDALQSPDRSNTTDAEANGSWADEEYVQDETGWVPIKRPARKSMETIPGFDHDFWCDFGNKLRVFGTEEREVHIAPWQR</sequence>
<protein>
    <submittedName>
        <fullName evidence="1">Uncharacterized protein</fullName>
    </submittedName>
</protein>